<dbReference type="Gene3D" id="1.10.10.10">
    <property type="entry name" value="Winged helix-like DNA-binding domain superfamily/Winged helix DNA-binding domain"/>
    <property type="match status" value="1"/>
</dbReference>
<keyword evidence="1" id="KW-0805">Transcription regulation</keyword>
<keyword evidence="6" id="KW-1185">Reference proteome</keyword>
<reference evidence="5 6" key="1">
    <citation type="submission" date="2019-02" db="EMBL/GenBank/DDBJ databases">
        <title>Draft genome sequence of Amycolatopsis sp. 8-3EHSu isolated from roots of Suaeda maritima.</title>
        <authorList>
            <person name="Duangmal K."/>
            <person name="Chantavorakit T."/>
        </authorList>
    </citation>
    <scope>NUCLEOTIDE SEQUENCE [LARGE SCALE GENOMIC DNA]</scope>
    <source>
        <strain evidence="5 6">8-3EHSu</strain>
    </source>
</reference>
<organism evidence="5 6">
    <name type="scientific">Amycolatopsis suaedae</name>
    <dbReference type="NCBI Taxonomy" id="2510978"/>
    <lineage>
        <taxon>Bacteria</taxon>
        <taxon>Bacillati</taxon>
        <taxon>Actinomycetota</taxon>
        <taxon>Actinomycetes</taxon>
        <taxon>Pseudonocardiales</taxon>
        <taxon>Pseudonocardiaceae</taxon>
        <taxon>Amycolatopsis</taxon>
    </lineage>
</organism>
<evidence type="ECO:0000313" key="6">
    <source>
        <dbReference type="Proteomes" id="UP000292003"/>
    </source>
</evidence>
<keyword evidence="3" id="KW-0804">Transcription</keyword>
<dbReference type="GO" id="GO:0003677">
    <property type="term" value="F:DNA binding"/>
    <property type="evidence" value="ECO:0007669"/>
    <property type="project" value="UniProtKB-KW"/>
</dbReference>
<comment type="caution">
    <text evidence="5">The sequence shown here is derived from an EMBL/GenBank/DDBJ whole genome shotgun (WGS) entry which is preliminary data.</text>
</comment>
<dbReference type="PANTHER" id="PTHR44846:SF17">
    <property type="entry name" value="GNTR-FAMILY TRANSCRIPTIONAL REGULATOR"/>
    <property type="match status" value="1"/>
</dbReference>
<gene>
    <name evidence="5" type="ORF">EWH70_10385</name>
</gene>
<sequence>MDKLDPSDPRAPYVQVAERLRGQLREEAYRVGDKLPPHQAIADEFGVSVGTVKRAYGLLQEEALIVTRQGQGTFVRATGADVPADAPAPPDALTRQLADVQRRLEALERHVGLRPHG</sequence>
<dbReference type="Proteomes" id="UP000292003">
    <property type="component" value="Unassembled WGS sequence"/>
</dbReference>
<evidence type="ECO:0000313" key="5">
    <source>
        <dbReference type="EMBL" id="RZQ64366.1"/>
    </source>
</evidence>
<evidence type="ECO:0000256" key="2">
    <source>
        <dbReference type="ARBA" id="ARBA00023125"/>
    </source>
</evidence>
<dbReference type="CDD" id="cd07377">
    <property type="entry name" value="WHTH_GntR"/>
    <property type="match status" value="1"/>
</dbReference>
<dbReference type="GO" id="GO:0045892">
    <property type="term" value="P:negative regulation of DNA-templated transcription"/>
    <property type="evidence" value="ECO:0007669"/>
    <property type="project" value="TreeGrafter"/>
</dbReference>
<dbReference type="InterPro" id="IPR000524">
    <property type="entry name" value="Tscrpt_reg_HTH_GntR"/>
</dbReference>
<dbReference type="InterPro" id="IPR036390">
    <property type="entry name" value="WH_DNA-bd_sf"/>
</dbReference>
<dbReference type="EMBL" id="SFCC01000004">
    <property type="protein sequence ID" value="RZQ64366.1"/>
    <property type="molecule type" value="Genomic_DNA"/>
</dbReference>
<evidence type="ECO:0000259" key="4">
    <source>
        <dbReference type="PROSITE" id="PS50949"/>
    </source>
</evidence>
<evidence type="ECO:0000256" key="3">
    <source>
        <dbReference type="ARBA" id="ARBA00023163"/>
    </source>
</evidence>
<dbReference type="OrthoDB" id="7363114at2"/>
<dbReference type="RefSeq" id="WP_130475078.1">
    <property type="nucleotide sequence ID" value="NZ_SFCC01000004.1"/>
</dbReference>
<feature type="domain" description="HTH gntR-type" evidence="4">
    <location>
        <begin position="10"/>
        <end position="78"/>
    </location>
</feature>
<dbReference type="InterPro" id="IPR036388">
    <property type="entry name" value="WH-like_DNA-bd_sf"/>
</dbReference>
<dbReference type="SMART" id="SM00345">
    <property type="entry name" value="HTH_GNTR"/>
    <property type="match status" value="1"/>
</dbReference>
<proteinExistence type="predicted"/>
<dbReference type="Pfam" id="PF00392">
    <property type="entry name" value="GntR"/>
    <property type="match status" value="1"/>
</dbReference>
<dbReference type="AlphaFoldDB" id="A0A4Q7JBH5"/>
<dbReference type="PROSITE" id="PS50949">
    <property type="entry name" value="HTH_GNTR"/>
    <property type="match status" value="1"/>
</dbReference>
<name>A0A4Q7JBH5_9PSEU</name>
<evidence type="ECO:0000256" key="1">
    <source>
        <dbReference type="ARBA" id="ARBA00023015"/>
    </source>
</evidence>
<keyword evidence="2" id="KW-0238">DNA-binding</keyword>
<dbReference type="GO" id="GO:0003700">
    <property type="term" value="F:DNA-binding transcription factor activity"/>
    <property type="evidence" value="ECO:0007669"/>
    <property type="project" value="InterPro"/>
</dbReference>
<protein>
    <submittedName>
        <fullName evidence="5">GntR family transcriptional regulator</fullName>
    </submittedName>
</protein>
<dbReference type="PANTHER" id="PTHR44846">
    <property type="entry name" value="MANNOSYL-D-GLYCERATE TRANSPORT/METABOLISM SYSTEM REPRESSOR MNGR-RELATED"/>
    <property type="match status" value="1"/>
</dbReference>
<dbReference type="SUPFAM" id="SSF46785">
    <property type="entry name" value="Winged helix' DNA-binding domain"/>
    <property type="match status" value="1"/>
</dbReference>
<accession>A0A4Q7JBH5</accession>
<dbReference type="InterPro" id="IPR050679">
    <property type="entry name" value="Bact_HTH_transcr_reg"/>
</dbReference>